<dbReference type="AlphaFoldDB" id="A0A0H5QJA7"/>
<accession>A0A0H5QJA7</accession>
<protein>
    <submittedName>
        <fullName evidence="1">Uncharacterized protein</fullName>
    </submittedName>
</protein>
<dbReference type="EMBL" id="HACM01001753">
    <property type="protein sequence ID" value="CRZ02195.1"/>
    <property type="molecule type" value="Transcribed_RNA"/>
</dbReference>
<sequence>MINTKMTQQSMTMNIFLRPLAASESSSLPRPDADRLVVVSGFDLFSRGQNADDHDERESSDFTLFEWELSEGEGEARCDGAVTEISGLIARRHSWRSRFLRSELVEQWITLSTDNLALPSQQNCQSNRYLQHFGSREECPQRMFYRK</sequence>
<proteinExistence type="predicted"/>
<organism evidence="1">
    <name type="scientific">Spongospora subterranea</name>
    <dbReference type="NCBI Taxonomy" id="70186"/>
    <lineage>
        <taxon>Eukaryota</taxon>
        <taxon>Sar</taxon>
        <taxon>Rhizaria</taxon>
        <taxon>Endomyxa</taxon>
        <taxon>Phytomyxea</taxon>
        <taxon>Plasmodiophorida</taxon>
        <taxon>Plasmodiophoridae</taxon>
        <taxon>Spongospora</taxon>
    </lineage>
</organism>
<reference evidence="1" key="1">
    <citation type="submission" date="2015-04" db="EMBL/GenBank/DDBJ databases">
        <title>The genome sequence of the plant pathogenic Rhizarian Plasmodiophora brassicae reveals insights in its biotrophic life cycle and the origin of chitin synthesis.</title>
        <authorList>
            <person name="Schwelm A."/>
            <person name="Fogelqvist J."/>
            <person name="Knaust A."/>
            <person name="Julke S."/>
            <person name="Lilja T."/>
            <person name="Dhandapani V."/>
            <person name="Bonilla-Rosso G."/>
            <person name="Karlsson M."/>
            <person name="Shevchenko A."/>
            <person name="Choi S.R."/>
            <person name="Kim H.G."/>
            <person name="Park J.Y."/>
            <person name="Lim Y.P."/>
            <person name="Ludwig-Muller J."/>
            <person name="Dixelius C."/>
        </authorList>
    </citation>
    <scope>NUCLEOTIDE SEQUENCE</scope>
    <source>
        <tissue evidence="1">Potato root galls</tissue>
    </source>
</reference>
<evidence type="ECO:0000313" key="1">
    <source>
        <dbReference type="EMBL" id="CRZ02195.1"/>
    </source>
</evidence>
<name>A0A0H5QJA7_9EUKA</name>